<dbReference type="Proteomes" id="UP000198762">
    <property type="component" value="Unassembled WGS sequence"/>
</dbReference>
<gene>
    <name evidence="3" type="ORF">SAMN04487962_12027</name>
</gene>
<dbReference type="PANTHER" id="PTHR13748:SF46">
    <property type="entry name" value="ZINC CHAPERONE YEIR"/>
    <property type="match status" value="1"/>
</dbReference>
<protein>
    <submittedName>
        <fullName evidence="3">GTPase, G3E family</fullName>
    </submittedName>
</protein>
<feature type="compositionally biased region" description="Low complexity" evidence="1">
    <location>
        <begin position="207"/>
        <end position="217"/>
    </location>
</feature>
<dbReference type="GO" id="GO:0005737">
    <property type="term" value="C:cytoplasm"/>
    <property type="evidence" value="ECO:0007669"/>
    <property type="project" value="TreeGrafter"/>
</dbReference>
<dbReference type="Gene3D" id="3.40.50.300">
    <property type="entry name" value="P-loop containing nucleotide triphosphate hydrolases"/>
    <property type="match status" value="1"/>
</dbReference>
<dbReference type="InterPro" id="IPR027417">
    <property type="entry name" value="P-loop_NTPase"/>
</dbReference>
<dbReference type="InterPro" id="IPR051316">
    <property type="entry name" value="Zinc-reg_GTPase_activator"/>
</dbReference>
<dbReference type="OrthoDB" id="9808822at2"/>
<keyword evidence="4" id="KW-1185">Reference proteome</keyword>
<dbReference type="STRING" id="430453.SAMN04487962_12027"/>
<dbReference type="InterPro" id="IPR003495">
    <property type="entry name" value="CobW/HypB/UreG_nucleotide-bd"/>
</dbReference>
<sequence length="327" mass="35900">MHQTDITAVPTNVITGFLGAGKTTAILHLLRHKPEHERWAVLVNEFGEIGVDGTLVKGTHTEEEGIFVREVPGGCMCCTAGLPMQIALNQLLAKARPHRLLIEPTGLGHPAEVLQTLAAEHYRDVLSIQKTITLVDARKLTDARYTSHDTFNQQIAIADLVVGNKQDLYDDADMARLKAYVEEKGSPGIRVESVTQGAIDPQWLQGPASPTAPAYRPRPARPSDTRLLGTPSSPPASGQGEGYESIGWHFDAGQIFDYGKLLAFLTGLEAERMKAAFITDRGVFGYNLTRDGLTEVELDELTESRFEVIATRVDSRWESRLQDCLVT</sequence>
<dbReference type="SUPFAM" id="SSF52540">
    <property type="entry name" value="P-loop containing nucleoside triphosphate hydrolases"/>
    <property type="match status" value="1"/>
</dbReference>
<evidence type="ECO:0000259" key="2">
    <source>
        <dbReference type="Pfam" id="PF02492"/>
    </source>
</evidence>
<proteinExistence type="predicted"/>
<accession>A0A1I0GUC4</accession>
<organism evidence="3 4">
    <name type="scientific">Marinobacter segnicrescens</name>
    <dbReference type="NCBI Taxonomy" id="430453"/>
    <lineage>
        <taxon>Bacteria</taxon>
        <taxon>Pseudomonadati</taxon>
        <taxon>Pseudomonadota</taxon>
        <taxon>Gammaproteobacteria</taxon>
        <taxon>Pseudomonadales</taxon>
        <taxon>Marinobacteraceae</taxon>
        <taxon>Marinobacter</taxon>
    </lineage>
</organism>
<evidence type="ECO:0000313" key="4">
    <source>
        <dbReference type="Proteomes" id="UP000198762"/>
    </source>
</evidence>
<name>A0A1I0GUC4_9GAMM</name>
<feature type="region of interest" description="Disordered" evidence="1">
    <location>
        <begin position="200"/>
        <end position="242"/>
    </location>
</feature>
<evidence type="ECO:0000313" key="3">
    <source>
        <dbReference type="EMBL" id="SET73998.1"/>
    </source>
</evidence>
<dbReference type="Pfam" id="PF02492">
    <property type="entry name" value="cobW"/>
    <property type="match status" value="1"/>
</dbReference>
<reference evidence="4" key="1">
    <citation type="submission" date="2016-10" db="EMBL/GenBank/DDBJ databases">
        <authorList>
            <person name="Varghese N."/>
            <person name="Submissions S."/>
        </authorList>
    </citation>
    <scope>NUCLEOTIDE SEQUENCE [LARGE SCALE GENOMIC DNA]</scope>
    <source>
        <strain evidence="4">CGMCC 1.6489</strain>
    </source>
</reference>
<dbReference type="PANTHER" id="PTHR13748">
    <property type="entry name" value="COBW-RELATED"/>
    <property type="match status" value="1"/>
</dbReference>
<evidence type="ECO:0000256" key="1">
    <source>
        <dbReference type="SAM" id="MobiDB-lite"/>
    </source>
</evidence>
<feature type="domain" description="CobW/HypB/UreG nucleotide-binding" evidence="2">
    <location>
        <begin position="10"/>
        <end position="182"/>
    </location>
</feature>
<dbReference type="AlphaFoldDB" id="A0A1I0GUC4"/>
<dbReference type="CDD" id="cd03112">
    <property type="entry name" value="CobW-like"/>
    <property type="match status" value="1"/>
</dbReference>
<dbReference type="EMBL" id="FOHZ01000020">
    <property type="protein sequence ID" value="SET73998.1"/>
    <property type="molecule type" value="Genomic_DNA"/>
</dbReference>
<dbReference type="RefSeq" id="WP_091854039.1">
    <property type="nucleotide sequence ID" value="NZ_FOHZ01000020.1"/>
</dbReference>